<dbReference type="EMBL" id="JARKIE010000074">
    <property type="protein sequence ID" value="KAJ7689150.1"/>
    <property type="molecule type" value="Genomic_DNA"/>
</dbReference>
<organism evidence="2 3">
    <name type="scientific">Mycena rosella</name>
    <name type="common">Pink bonnet</name>
    <name type="synonym">Agaricus rosellus</name>
    <dbReference type="NCBI Taxonomy" id="1033263"/>
    <lineage>
        <taxon>Eukaryota</taxon>
        <taxon>Fungi</taxon>
        <taxon>Dikarya</taxon>
        <taxon>Basidiomycota</taxon>
        <taxon>Agaricomycotina</taxon>
        <taxon>Agaricomycetes</taxon>
        <taxon>Agaricomycetidae</taxon>
        <taxon>Agaricales</taxon>
        <taxon>Marasmiineae</taxon>
        <taxon>Mycenaceae</taxon>
        <taxon>Mycena</taxon>
    </lineage>
</organism>
<dbReference type="Proteomes" id="UP001221757">
    <property type="component" value="Unassembled WGS sequence"/>
</dbReference>
<dbReference type="AlphaFoldDB" id="A0AAD7GFW9"/>
<evidence type="ECO:0000313" key="2">
    <source>
        <dbReference type="EMBL" id="KAJ7689150.1"/>
    </source>
</evidence>
<evidence type="ECO:0000256" key="1">
    <source>
        <dbReference type="SAM" id="MobiDB-lite"/>
    </source>
</evidence>
<sequence>MEIYPEAWRFRGSPVELDLLELTHLPEQSIKERYNRILNRTFIPSPSADAVLEFVWNTIPTDQVVLKDLFVASVGPPQKPADRGMVRQLYDEIKTNLFPGLFPRSTDAMSVFHRILRHEIELKTNLTVEEVRAQNQRQGAHTLDGTSISPGKDSMDEGESEEEDGEEDGEEDANDQGEEGGGAEVLPSDSDSEDDLTFTEERFVHQDGCGCDLAEDGPCSHHLVGAMQLWKALSSSM</sequence>
<reference evidence="2" key="1">
    <citation type="submission" date="2023-03" db="EMBL/GenBank/DDBJ databases">
        <title>Massive genome expansion in bonnet fungi (Mycena s.s.) driven by repeated elements and novel gene families across ecological guilds.</title>
        <authorList>
            <consortium name="Lawrence Berkeley National Laboratory"/>
            <person name="Harder C.B."/>
            <person name="Miyauchi S."/>
            <person name="Viragh M."/>
            <person name="Kuo A."/>
            <person name="Thoen E."/>
            <person name="Andreopoulos B."/>
            <person name="Lu D."/>
            <person name="Skrede I."/>
            <person name="Drula E."/>
            <person name="Henrissat B."/>
            <person name="Morin E."/>
            <person name="Kohler A."/>
            <person name="Barry K."/>
            <person name="LaButti K."/>
            <person name="Morin E."/>
            <person name="Salamov A."/>
            <person name="Lipzen A."/>
            <person name="Mereny Z."/>
            <person name="Hegedus B."/>
            <person name="Baldrian P."/>
            <person name="Stursova M."/>
            <person name="Weitz H."/>
            <person name="Taylor A."/>
            <person name="Grigoriev I.V."/>
            <person name="Nagy L.G."/>
            <person name="Martin F."/>
            <person name="Kauserud H."/>
        </authorList>
    </citation>
    <scope>NUCLEOTIDE SEQUENCE</scope>
    <source>
        <strain evidence="2">CBHHK067</strain>
    </source>
</reference>
<protein>
    <submittedName>
        <fullName evidence="2">Uncharacterized protein</fullName>
    </submittedName>
</protein>
<gene>
    <name evidence="2" type="ORF">B0H17DRAFT_1202511</name>
</gene>
<evidence type="ECO:0000313" key="3">
    <source>
        <dbReference type="Proteomes" id="UP001221757"/>
    </source>
</evidence>
<feature type="region of interest" description="Disordered" evidence="1">
    <location>
        <begin position="133"/>
        <end position="201"/>
    </location>
</feature>
<feature type="compositionally biased region" description="Acidic residues" evidence="1">
    <location>
        <begin position="156"/>
        <end position="178"/>
    </location>
</feature>
<accession>A0AAD7GFW9</accession>
<proteinExistence type="predicted"/>
<name>A0AAD7GFW9_MYCRO</name>
<keyword evidence="3" id="KW-1185">Reference proteome</keyword>
<comment type="caution">
    <text evidence="2">The sequence shown here is derived from an EMBL/GenBank/DDBJ whole genome shotgun (WGS) entry which is preliminary data.</text>
</comment>
<feature type="compositionally biased region" description="Polar residues" evidence="1">
    <location>
        <begin position="133"/>
        <end position="149"/>
    </location>
</feature>